<evidence type="ECO:0000313" key="1">
    <source>
        <dbReference type="EMBL" id="QGR19179.1"/>
    </source>
</evidence>
<protein>
    <submittedName>
        <fullName evidence="1">Uncharacterized protein</fullName>
    </submittedName>
</protein>
<dbReference type="Proteomes" id="UP000423396">
    <property type="component" value="Chromosome"/>
</dbReference>
<reference evidence="1 2" key="1">
    <citation type="submission" date="2019-10" db="EMBL/GenBank/DDBJ databases">
        <title>Genome Sequences from Six Type Strain Members of the Archaeal Family Sulfolobaceae: Acidianus ambivalens, Acidianus infernus, Metallosphaera prunae, Stygiolobus azoricus, Sulfolobus metallicus, and Sulfurisphaera ohwakuensis.</title>
        <authorList>
            <person name="Counts J.A."/>
            <person name="Kelly R.M."/>
        </authorList>
    </citation>
    <scope>NUCLEOTIDE SEQUENCE [LARGE SCALE GENOMIC DNA]</scope>
    <source>
        <strain evidence="1 2">FC6</strain>
    </source>
</reference>
<dbReference type="AlphaFoldDB" id="A0A650CMX0"/>
<evidence type="ECO:0000313" key="2">
    <source>
        <dbReference type="Proteomes" id="UP000423396"/>
    </source>
</evidence>
<dbReference type="GeneID" id="42798161"/>
<sequence>MIDERIIRLIEVAEALKIPLKLLGELELDVGSLRIITAEMLDVEDVKSLVDLSHKRATIKINKNGVMIIEEELGKEFYVYADPKAVLKCIKRLFKIVESQTPSIVIYHGENLDKLQKVLNFGVRKVEYFERDGKLIINDLIEVDVWDEKCLTNVIMYVGEVLKPIKIVDCNYYYPILSLIIQKGGIFERDFAKFECNEVSPPDLALLKFMMIKDLRNCYKVLGGDTKRNIDAILTAEEKYTNANLVIQDGKYKLVNEMR</sequence>
<keyword evidence="2" id="KW-1185">Reference proteome</keyword>
<accession>A0A650CMX0</accession>
<proteinExistence type="predicted"/>
<gene>
    <name evidence="1" type="ORF">D1868_03770</name>
</gene>
<dbReference type="EMBL" id="CP045483">
    <property type="protein sequence ID" value="QGR19179.1"/>
    <property type="molecule type" value="Genomic_DNA"/>
</dbReference>
<dbReference type="KEGG" id="sazo:D1868_03770"/>
<dbReference type="RefSeq" id="WP_156005695.1">
    <property type="nucleotide sequence ID" value="NZ_CP045483.1"/>
</dbReference>
<organism evidence="1 2">
    <name type="scientific">Stygiolobus azoricus</name>
    <dbReference type="NCBI Taxonomy" id="41675"/>
    <lineage>
        <taxon>Archaea</taxon>
        <taxon>Thermoproteota</taxon>
        <taxon>Thermoprotei</taxon>
        <taxon>Sulfolobales</taxon>
        <taxon>Sulfolobaceae</taxon>
        <taxon>Stygiolobus</taxon>
    </lineage>
</organism>
<name>A0A650CMX0_9CREN</name>